<dbReference type="SUPFAM" id="SSF109604">
    <property type="entry name" value="HD-domain/PDEase-like"/>
    <property type="match status" value="1"/>
</dbReference>
<dbReference type="InterPro" id="IPR006675">
    <property type="entry name" value="HDIG_dom"/>
</dbReference>
<feature type="domain" description="HD/PDEase" evidence="1">
    <location>
        <begin position="21"/>
        <end position="160"/>
    </location>
</feature>
<name>A0A084GW62_METID</name>
<keyword evidence="3" id="KW-1185">Reference proteome</keyword>
<dbReference type="InterPro" id="IPR003607">
    <property type="entry name" value="HD/PDEase_dom"/>
</dbReference>
<dbReference type="NCBIfam" id="TIGR00277">
    <property type="entry name" value="HDIG"/>
    <property type="match status" value="1"/>
</dbReference>
<dbReference type="GO" id="GO:0016787">
    <property type="term" value="F:hydrolase activity"/>
    <property type="evidence" value="ECO:0007669"/>
    <property type="project" value="UniProtKB-KW"/>
</dbReference>
<evidence type="ECO:0000313" key="2">
    <source>
        <dbReference type="EMBL" id="KEZ51574.1"/>
    </source>
</evidence>
<dbReference type="RefSeq" id="WP_029279922.1">
    <property type="nucleotide sequence ID" value="NZ_JNVC02000005.1"/>
</dbReference>
<dbReference type="Pfam" id="PF01966">
    <property type="entry name" value="HD"/>
    <property type="match status" value="1"/>
</dbReference>
<gene>
    <name evidence="2" type="ORF">GS18_0210585</name>
</gene>
<evidence type="ECO:0000259" key="1">
    <source>
        <dbReference type="SMART" id="SM00471"/>
    </source>
</evidence>
<dbReference type="AlphaFoldDB" id="A0A084GW62"/>
<dbReference type="Gene3D" id="1.10.3210.10">
    <property type="entry name" value="Hypothetical protein af1432"/>
    <property type="match status" value="1"/>
</dbReference>
<reference evidence="2 3" key="1">
    <citation type="journal article" date="2005" name="Int. J. Syst. Evol. Microbiol.">
        <title>Bacillus cibi sp. nov., isolated from jeotgal, a traditional Korean fermented seafood.</title>
        <authorList>
            <person name="Yoon J.H."/>
            <person name="Lee C.H."/>
            <person name="Oh T.K."/>
        </authorList>
    </citation>
    <scope>NUCLEOTIDE SEQUENCE [LARGE SCALE GENOMIC DNA]</scope>
    <source>
        <strain evidence="2 3">DSM 16189</strain>
    </source>
</reference>
<sequence length="214" mass="24616">MKYILDRAYANEILEWAYKKNPGPWYNHSINVAKATELIVLELRKCGHELDVNLAYNAALLHDIGRFKGFTKSVVHSYDGYMYMNDLGYLGNAIICVTHSFPCKNENIENAAEWSLVPDYMKKQLVEILDNNSEYDLYNQVITLCDALADAEGFTILEKRLVSVGLRHGTNFNTSLHWKGFYEIKNELEALIDKKSIYSLLPNIEKSIYANIDY</sequence>
<dbReference type="OrthoDB" id="9794480at2"/>
<dbReference type="Proteomes" id="UP000028549">
    <property type="component" value="Unassembled WGS sequence"/>
</dbReference>
<organism evidence="2 3">
    <name type="scientific">Metabacillus indicus</name>
    <name type="common">Bacillus indicus</name>
    <dbReference type="NCBI Taxonomy" id="246786"/>
    <lineage>
        <taxon>Bacteria</taxon>
        <taxon>Bacillati</taxon>
        <taxon>Bacillota</taxon>
        <taxon>Bacilli</taxon>
        <taxon>Bacillales</taxon>
        <taxon>Bacillaceae</taxon>
        <taxon>Metabacillus</taxon>
    </lineage>
</organism>
<dbReference type="InterPro" id="IPR006674">
    <property type="entry name" value="HD_domain"/>
</dbReference>
<dbReference type="STRING" id="246786.GS18_0210585"/>
<dbReference type="SMART" id="SM00471">
    <property type="entry name" value="HDc"/>
    <property type="match status" value="1"/>
</dbReference>
<dbReference type="CDD" id="cd00077">
    <property type="entry name" value="HDc"/>
    <property type="match status" value="1"/>
</dbReference>
<protein>
    <submittedName>
        <fullName evidence="2">Phosphohydrolase</fullName>
    </submittedName>
</protein>
<accession>A0A084GW62</accession>
<comment type="caution">
    <text evidence="2">The sequence shown here is derived from an EMBL/GenBank/DDBJ whole genome shotgun (WGS) entry which is preliminary data.</text>
</comment>
<evidence type="ECO:0000313" key="3">
    <source>
        <dbReference type="Proteomes" id="UP000028549"/>
    </source>
</evidence>
<dbReference type="EMBL" id="JNVC02000005">
    <property type="protein sequence ID" value="KEZ51574.1"/>
    <property type="molecule type" value="Genomic_DNA"/>
</dbReference>
<proteinExistence type="predicted"/>